<proteinExistence type="predicted"/>
<dbReference type="AlphaFoldDB" id="A0A6S6VYT2"/>
<dbReference type="EMBL" id="HG992979">
    <property type="protein sequence ID" value="CAE7027723.1"/>
    <property type="molecule type" value="Genomic_DNA"/>
</dbReference>
<evidence type="ECO:0000313" key="2">
    <source>
        <dbReference type="Proteomes" id="UP000472372"/>
    </source>
</evidence>
<name>A0A6S6VYT2_9PLEO</name>
<accession>A0A6S6VYT2</accession>
<reference evidence="1" key="1">
    <citation type="submission" date="2021-02" db="EMBL/GenBank/DDBJ databases">
        <authorList>
            <person name="Syme A R."/>
            <person name="Syme A R."/>
            <person name="Moolhuijzen P."/>
        </authorList>
    </citation>
    <scope>NUCLEOTIDE SEQUENCE</scope>
    <source>
        <strain evidence="1">W1-1</strain>
    </source>
</reference>
<evidence type="ECO:0000313" key="1">
    <source>
        <dbReference type="EMBL" id="CAE7027723.1"/>
    </source>
</evidence>
<sequence>MLAAGQLDAAEASVAREGSWIEALLPGRWWVKEATVELDEGRDMSWPMDGSLSSKLAVVGVLKAGRSKTCSIEGLRKESSTWGRGRMEVASAEAVMKN</sequence>
<protein>
    <submittedName>
        <fullName evidence="1">Uncharacterized protein</fullName>
    </submittedName>
</protein>
<organism evidence="1 2">
    <name type="scientific">Pyrenophora teres f. teres</name>
    <dbReference type="NCBI Taxonomy" id="97479"/>
    <lineage>
        <taxon>Eukaryota</taxon>
        <taxon>Fungi</taxon>
        <taxon>Dikarya</taxon>
        <taxon>Ascomycota</taxon>
        <taxon>Pezizomycotina</taxon>
        <taxon>Dothideomycetes</taxon>
        <taxon>Pleosporomycetidae</taxon>
        <taxon>Pleosporales</taxon>
        <taxon>Pleosporineae</taxon>
        <taxon>Pleosporaceae</taxon>
        <taxon>Pyrenophora</taxon>
    </lineage>
</organism>
<gene>
    <name evidence="1" type="ORF">PTTW11_04297</name>
</gene>
<dbReference type="Proteomes" id="UP000472372">
    <property type="component" value="Chromosome 3"/>
</dbReference>